<dbReference type="Pfam" id="PF03706">
    <property type="entry name" value="LPG_synthase_TM"/>
    <property type="match status" value="1"/>
</dbReference>
<name>A0A202ED37_9EURY</name>
<evidence type="ECO:0000313" key="9">
    <source>
        <dbReference type="Proteomes" id="UP000196084"/>
    </source>
</evidence>
<dbReference type="PANTHER" id="PTHR39087:SF2">
    <property type="entry name" value="UPF0104 MEMBRANE PROTEIN MJ1595"/>
    <property type="match status" value="1"/>
</dbReference>
<evidence type="ECO:0000256" key="6">
    <source>
        <dbReference type="ARBA" id="ARBA00023136"/>
    </source>
</evidence>
<feature type="transmembrane region" description="Helical" evidence="7">
    <location>
        <begin position="259"/>
        <end position="277"/>
    </location>
</feature>
<dbReference type="AlphaFoldDB" id="A0A202ED37"/>
<reference evidence="8 9" key="1">
    <citation type="submission" date="2017-02" db="EMBL/GenBank/DDBJ databases">
        <title>Natronthermophilus aegyptiacus gen. nov.,sp. nov., an aerobic, extremely halophilic alkalithermophilic archaeon isolated from the athalassohaline Wadi An Natrun, Egypt.</title>
        <authorList>
            <person name="Zhao B."/>
        </authorList>
    </citation>
    <scope>NUCLEOTIDE SEQUENCE [LARGE SCALE GENOMIC DNA]</scope>
    <source>
        <strain evidence="8 9">CGMCC 1.3597</strain>
    </source>
</reference>
<dbReference type="EMBL" id="MWPH01000001">
    <property type="protein sequence ID" value="OVE86149.1"/>
    <property type="molecule type" value="Genomic_DNA"/>
</dbReference>
<evidence type="ECO:0000256" key="2">
    <source>
        <dbReference type="ARBA" id="ARBA00011061"/>
    </source>
</evidence>
<keyword evidence="4 7" id="KW-0812">Transmembrane</keyword>
<evidence type="ECO:0000256" key="1">
    <source>
        <dbReference type="ARBA" id="ARBA00004651"/>
    </source>
</evidence>
<comment type="similarity">
    <text evidence="2">Belongs to the UPF0104 family.</text>
</comment>
<dbReference type="OrthoDB" id="15513at2157"/>
<comment type="caution">
    <text evidence="8">The sequence shown here is derived from an EMBL/GenBank/DDBJ whole genome shotgun (WGS) entry which is preliminary data.</text>
</comment>
<keyword evidence="9" id="KW-1185">Reference proteome</keyword>
<dbReference type="RefSeq" id="WP_087714134.1">
    <property type="nucleotide sequence ID" value="NZ_MWPH01000001.1"/>
</dbReference>
<evidence type="ECO:0000313" key="8">
    <source>
        <dbReference type="EMBL" id="OVE86149.1"/>
    </source>
</evidence>
<keyword evidence="6 7" id="KW-0472">Membrane</keyword>
<dbReference type="NCBIfam" id="TIGR00374">
    <property type="entry name" value="flippase-like domain"/>
    <property type="match status" value="1"/>
</dbReference>
<gene>
    <name evidence="8" type="ORF">B2G88_04990</name>
</gene>
<evidence type="ECO:0000256" key="3">
    <source>
        <dbReference type="ARBA" id="ARBA00022475"/>
    </source>
</evidence>
<feature type="transmembrane region" description="Helical" evidence="7">
    <location>
        <begin position="154"/>
        <end position="172"/>
    </location>
</feature>
<organism evidence="8 9">
    <name type="scientific">Natronolimnobius baerhuensis</name>
    <dbReference type="NCBI Taxonomy" id="253108"/>
    <lineage>
        <taxon>Archaea</taxon>
        <taxon>Methanobacteriati</taxon>
        <taxon>Methanobacteriota</taxon>
        <taxon>Stenosarchaea group</taxon>
        <taxon>Halobacteria</taxon>
        <taxon>Halobacteriales</taxon>
        <taxon>Natrialbaceae</taxon>
        <taxon>Natronolimnobius</taxon>
    </lineage>
</organism>
<feature type="transmembrane region" description="Helical" evidence="7">
    <location>
        <begin position="40"/>
        <end position="62"/>
    </location>
</feature>
<accession>A0A202ED37</accession>
<proteinExistence type="inferred from homology"/>
<feature type="transmembrane region" description="Helical" evidence="7">
    <location>
        <begin position="289"/>
        <end position="312"/>
    </location>
</feature>
<dbReference type="Proteomes" id="UP000196084">
    <property type="component" value="Unassembled WGS sequence"/>
</dbReference>
<protein>
    <submittedName>
        <fullName evidence="8">TIGR00374 family protein</fullName>
    </submittedName>
</protein>
<feature type="transmembrane region" description="Helical" evidence="7">
    <location>
        <begin position="123"/>
        <end position="142"/>
    </location>
</feature>
<dbReference type="InterPro" id="IPR022791">
    <property type="entry name" value="L-PG_synthase/AglD"/>
</dbReference>
<evidence type="ECO:0000256" key="4">
    <source>
        <dbReference type="ARBA" id="ARBA00022692"/>
    </source>
</evidence>
<dbReference type="PANTHER" id="PTHR39087">
    <property type="entry name" value="UPF0104 MEMBRANE PROTEIN MJ1595"/>
    <property type="match status" value="1"/>
</dbReference>
<comment type="subcellular location">
    <subcellularLocation>
        <location evidence="1">Cell membrane</location>
        <topology evidence="1">Multi-pass membrane protein</topology>
    </subcellularLocation>
</comment>
<sequence length="337" mass="35743">MKRRIAFGFVVALCLLVALFTVIGGQDVLEQFRAADGRFLALGVCSGLCALTFRGIVWERFVSVVNTSITRRRIAAVFLTAMFIKYITPYGQLATEPFVAYLVARGEDIAFEDGLAGVLSADVLNYIPYYTFGFFALGIITIRGTLGSGLGTQLVAFAVLFLTLVSAVFVAIRRPSVVYTLVLTVTDGIYQVVSQFTTRFDDHLEASAVRDRLDGFYGSLERITADRPTLLVAAVAAHLGMAFLMLPVYLGGLAIGAELALPIVALVVALGKLGSVVPAPGGTGGVETMITAGLTALAGLEPAAALTIALIYRLSTYWLTVGLGSVAAVDVLVRQAE</sequence>
<evidence type="ECO:0000256" key="5">
    <source>
        <dbReference type="ARBA" id="ARBA00022989"/>
    </source>
</evidence>
<keyword evidence="3" id="KW-1003">Cell membrane</keyword>
<keyword evidence="5 7" id="KW-1133">Transmembrane helix</keyword>
<dbReference type="GO" id="GO:0005886">
    <property type="term" value="C:plasma membrane"/>
    <property type="evidence" value="ECO:0007669"/>
    <property type="project" value="UniProtKB-SubCell"/>
</dbReference>
<evidence type="ECO:0000256" key="7">
    <source>
        <dbReference type="SAM" id="Phobius"/>
    </source>
</evidence>